<name>A0ABP5NR09_9MICC</name>
<dbReference type="Gene3D" id="1.10.1660.10">
    <property type="match status" value="1"/>
</dbReference>
<evidence type="ECO:0000259" key="5">
    <source>
        <dbReference type="PROSITE" id="PS50937"/>
    </source>
</evidence>
<gene>
    <name evidence="6" type="ORF">GCM10009849_23850</name>
</gene>
<proteinExistence type="predicted"/>
<dbReference type="InterPro" id="IPR000551">
    <property type="entry name" value="MerR-type_HTH_dom"/>
</dbReference>
<keyword evidence="4" id="KW-0804">Transcription</keyword>
<dbReference type="EMBL" id="BAAAQW010000006">
    <property type="protein sequence ID" value="GAA2201021.1"/>
    <property type="molecule type" value="Genomic_DNA"/>
</dbReference>
<evidence type="ECO:0000313" key="7">
    <source>
        <dbReference type="Proteomes" id="UP001500432"/>
    </source>
</evidence>
<dbReference type="Pfam" id="PF07739">
    <property type="entry name" value="TipAS"/>
    <property type="match status" value="1"/>
</dbReference>
<dbReference type="PROSITE" id="PS50937">
    <property type="entry name" value="HTH_MERR_2"/>
    <property type="match status" value="1"/>
</dbReference>
<dbReference type="InterPro" id="IPR012925">
    <property type="entry name" value="TipAS_dom"/>
</dbReference>
<dbReference type="Pfam" id="PF13411">
    <property type="entry name" value="MerR_1"/>
    <property type="match status" value="1"/>
</dbReference>
<protein>
    <submittedName>
        <fullName evidence="6">TipAS antibiotic-recognition domain-containing protein</fullName>
    </submittedName>
</protein>
<reference evidence="7" key="1">
    <citation type="journal article" date="2019" name="Int. J. Syst. Evol. Microbiol.">
        <title>The Global Catalogue of Microorganisms (GCM) 10K type strain sequencing project: providing services to taxonomists for standard genome sequencing and annotation.</title>
        <authorList>
            <consortium name="The Broad Institute Genomics Platform"/>
            <consortium name="The Broad Institute Genome Sequencing Center for Infectious Disease"/>
            <person name="Wu L."/>
            <person name="Ma J."/>
        </authorList>
    </citation>
    <scope>NUCLEOTIDE SEQUENCE [LARGE SCALE GENOMIC DNA]</scope>
    <source>
        <strain evidence="7">JCM 16034</strain>
    </source>
</reference>
<dbReference type="CDD" id="cd01106">
    <property type="entry name" value="HTH_TipAL-Mta"/>
    <property type="match status" value="1"/>
</dbReference>
<dbReference type="PANTHER" id="PTHR30204:SF69">
    <property type="entry name" value="MERR-FAMILY TRANSCRIPTIONAL REGULATOR"/>
    <property type="match status" value="1"/>
</dbReference>
<dbReference type="SUPFAM" id="SSF89082">
    <property type="entry name" value="Antibiotic binding domain of TipA-like multidrug resistance regulators"/>
    <property type="match status" value="1"/>
</dbReference>
<organism evidence="6 7">
    <name type="scientific">Sinomonas flava</name>
    <dbReference type="NCBI Taxonomy" id="496857"/>
    <lineage>
        <taxon>Bacteria</taxon>
        <taxon>Bacillati</taxon>
        <taxon>Actinomycetota</taxon>
        <taxon>Actinomycetes</taxon>
        <taxon>Micrococcales</taxon>
        <taxon>Micrococcaceae</taxon>
        <taxon>Sinomonas</taxon>
    </lineage>
</organism>
<dbReference type="RefSeq" id="WP_344299945.1">
    <property type="nucleotide sequence ID" value="NZ_BAAAQW010000006.1"/>
</dbReference>
<accession>A0ABP5NR09</accession>
<evidence type="ECO:0000313" key="6">
    <source>
        <dbReference type="EMBL" id="GAA2201021.1"/>
    </source>
</evidence>
<evidence type="ECO:0000256" key="1">
    <source>
        <dbReference type="ARBA" id="ARBA00022491"/>
    </source>
</evidence>
<dbReference type="SMART" id="SM00422">
    <property type="entry name" value="HTH_MERR"/>
    <property type="match status" value="1"/>
</dbReference>
<keyword evidence="3" id="KW-0238">DNA-binding</keyword>
<feature type="domain" description="HTH merR-type" evidence="5">
    <location>
        <begin position="1"/>
        <end position="71"/>
    </location>
</feature>
<dbReference type="InterPro" id="IPR009061">
    <property type="entry name" value="DNA-bd_dom_put_sf"/>
</dbReference>
<keyword evidence="7" id="KW-1185">Reference proteome</keyword>
<dbReference type="PANTHER" id="PTHR30204">
    <property type="entry name" value="REDOX-CYCLING DRUG-SENSING TRANSCRIPTIONAL ACTIVATOR SOXR"/>
    <property type="match status" value="1"/>
</dbReference>
<evidence type="ECO:0000256" key="4">
    <source>
        <dbReference type="ARBA" id="ARBA00023163"/>
    </source>
</evidence>
<dbReference type="SUPFAM" id="SSF46955">
    <property type="entry name" value="Putative DNA-binding domain"/>
    <property type="match status" value="1"/>
</dbReference>
<comment type="caution">
    <text evidence="6">The sequence shown here is derived from an EMBL/GenBank/DDBJ whole genome shotgun (WGS) entry which is preliminary data.</text>
</comment>
<keyword evidence="2" id="KW-0805">Transcription regulation</keyword>
<evidence type="ECO:0000256" key="2">
    <source>
        <dbReference type="ARBA" id="ARBA00023015"/>
    </source>
</evidence>
<keyword evidence="1" id="KW-0678">Repressor</keyword>
<dbReference type="InterPro" id="IPR047057">
    <property type="entry name" value="MerR_fam"/>
</dbReference>
<dbReference type="InterPro" id="IPR036244">
    <property type="entry name" value="TipA-like_antibiotic-bd"/>
</dbReference>
<dbReference type="Proteomes" id="UP001500432">
    <property type="component" value="Unassembled WGS sequence"/>
</dbReference>
<sequence>MDWSIQEVARLAGTTSRTLRHYGSIGLLEPTRTGANGYRYYDRDALVRLQRILLLRQLGLGLDDIAAALAHDGDPARALRRHLAWLGAEQERLARQARAVEQTIEALETGGPVMAKDMFDGFDHTQYKGEVEQRWGAAAYADSDAWWRGLGPEGQAEWKERSRRLGEDWLAAARSGEAPDGEAAQALAARHVQWLGAIPGTPGYPHGPAKEYVLGLADMYVADPRFARNYGGEQGAEFVRDALHAFAEREM</sequence>
<evidence type="ECO:0000256" key="3">
    <source>
        <dbReference type="ARBA" id="ARBA00023125"/>
    </source>
</evidence>
<dbReference type="Gene3D" id="1.10.490.50">
    <property type="entry name" value="Antibiotic binding domain of TipA-like multidrug resistance regulators"/>
    <property type="match status" value="1"/>
</dbReference>